<dbReference type="InterPro" id="IPR009003">
    <property type="entry name" value="Peptidase_S1_PA"/>
</dbReference>
<reference evidence="2" key="2">
    <citation type="submission" date="2018-11" db="EMBL/GenBank/DDBJ databases">
        <title>Trombidioid mite genomics.</title>
        <authorList>
            <person name="Dong X."/>
        </authorList>
    </citation>
    <scope>NUCLEOTIDE SEQUENCE</scope>
    <source>
        <strain evidence="2">UoL-WK</strain>
    </source>
</reference>
<dbReference type="STRING" id="1965070.A0A443Q9I3"/>
<organism evidence="2 4">
    <name type="scientific">Dinothrombium tinctorium</name>
    <dbReference type="NCBI Taxonomy" id="1965070"/>
    <lineage>
        <taxon>Eukaryota</taxon>
        <taxon>Metazoa</taxon>
        <taxon>Ecdysozoa</taxon>
        <taxon>Arthropoda</taxon>
        <taxon>Chelicerata</taxon>
        <taxon>Arachnida</taxon>
        <taxon>Acari</taxon>
        <taxon>Acariformes</taxon>
        <taxon>Trombidiformes</taxon>
        <taxon>Prostigmata</taxon>
        <taxon>Anystina</taxon>
        <taxon>Parasitengona</taxon>
        <taxon>Trombidioidea</taxon>
        <taxon>Trombidiidae</taxon>
        <taxon>Dinothrombium</taxon>
    </lineage>
</organism>
<dbReference type="PANTHER" id="PTHR24260">
    <property type="match status" value="1"/>
</dbReference>
<sequence length="241" mass="27560">MIEIYFGSVDLDRTQRMTISHGWIRHPHYNETSGENDIALIFSELGSISFNGNVGEICLPPENVDEMAILIADRWMRIAGWGATQEFGGTISNLLRETYVYSLDAYNCSLFSYVNEGEICVIGRNGANVACGDSDGPLMSRMNGRWIVDGVAAAFPQLSDFNNQTCNPNFPSTFTRVSNYLNWIYEVTCFDLINRRYPNIISEMHLYRANNNVVDVQHEKLLWTNLTENHIRNRFKHDELK</sequence>
<comment type="caution">
    <text evidence="2">The sequence shown here is derived from an EMBL/GenBank/DDBJ whole genome shotgun (WGS) entry which is preliminary data.</text>
</comment>
<proteinExistence type="predicted"/>
<accession>A0A443Q9I3</accession>
<keyword evidence="2" id="KW-0645">Protease</keyword>
<name>A0A443Q9I3_9ACAR</name>
<keyword evidence="4" id="KW-1185">Reference proteome</keyword>
<dbReference type="Gene3D" id="2.40.10.10">
    <property type="entry name" value="Trypsin-like serine proteases"/>
    <property type="match status" value="1"/>
</dbReference>
<dbReference type="InterPro" id="IPR001254">
    <property type="entry name" value="Trypsin_dom"/>
</dbReference>
<evidence type="ECO:0000313" key="4">
    <source>
        <dbReference type="Proteomes" id="UP000285301"/>
    </source>
</evidence>
<dbReference type="SMART" id="SM00020">
    <property type="entry name" value="Tryp_SPc"/>
    <property type="match status" value="1"/>
</dbReference>
<dbReference type="Pfam" id="PF00089">
    <property type="entry name" value="Trypsin"/>
    <property type="match status" value="1"/>
</dbReference>
<evidence type="ECO:0000313" key="2">
    <source>
        <dbReference type="EMBL" id="RWR99659.1"/>
    </source>
</evidence>
<feature type="domain" description="Peptidase S1" evidence="1">
    <location>
        <begin position="1"/>
        <end position="189"/>
    </location>
</feature>
<dbReference type="PANTHER" id="PTHR24260:SF136">
    <property type="entry name" value="GH08193P-RELATED"/>
    <property type="match status" value="1"/>
</dbReference>
<dbReference type="OrthoDB" id="5565075at2759"/>
<dbReference type="EMBL" id="NCKU01014112">
    <property type="protein sequence ID" value="RWR99659.1"/>
    <property type="molecule type" value="Genomic_DNA"/>
</dbReference>
<dbReference type="EMBL" id="NCKU01013525">
    <property type="protein sequence ID" value="RWR99799.1"/>
    <property type="molecule type" value="Genomic_DNA"/>
</dbReference>
<evidence type="ECO:0000259" key="1">
    <source>
        <dbReference type="PROSITE" id="PS50240"/>
    </source>
</evidence>
<reference evidence="2 4" key="1">
    <citation type="journal article" date="2018" name="Gigascience">
        <title>Genomes of trombidid mites reveal novel predicted allergens and laterally-transferred genes associated with secondary metabolism.</title>
        <authorList>
            <person name="Dong X."/>
            <person name="Chaisiri K."/>
            <person name="Xia D."/>
            <person name="Armstrong S.D."/>
            <person name="Fang Y."/>
            <person name="Donnelly M.J."/>
            <person name="Kadowaki T."/>
            <person name="McGarry J.W."/>
            <person name="Darby A.C."/>
            <person name="Makepeace B.L."/>
        </authorList>
    </citation>
    <scope>NUCLEOTIDE SEQUENCE [LARGE SCALE GENOMIC DNA]</scope>
    <source>
        <strain evidence="2">UoL-WK</strain>
    </source>
</reference>
<keyword evidence="2" id="KW-0378">Hydrolase</keyword>
<dbReference type="InterPro" id="IPR051333">
    <property type="entry name" value="CLIP_Serine_Protease"/>
</dbReference>
<dbReference type="SUPFAM" id="SSF50494">
    <property type="entry name" value="Trypsin-like serine proteases"/>
    <property type="match status" value="1"/>
</dbReference>
<protein>
    <submittedName>
        <fullName evidence="2">Serine protease easter-like protein</fullName>
    </submittedName>
</protein>
<evidence type="ECO:0000313" key="3">
    <source>
        <dbReference type="EMBL" id="RWR99799.1"/>
    </source>
</evidence>
<dbReference type="AlphaFoldDB" id="A0A443Q9I3"/>
<dbReference type="Proteomes" id="UP000285301">
    <property type="component" value="Unassembled WGS sequence"/>
</dbReference>
<dbReference type="GO" id="GO:0004252">
    <property type="term" value="F:serine-type endopeptidase activity"/>
    <property type="evidence" value="ECO:0007669"/>
    <property type="project" value="InterPro"/>
</dbReference>
<dbReference type="PROSITE" id="PS50240">
    <property type="entry name" value="TRYPSIN_DOM"/>
    <property type="match status" value="1"/>
</dbReference>
<dbReference type="GO" id="GO:0006508">
    <property type="term" value="P:proteolysis"/>
    <property type="evidence" value="ECO:0007669"/>
    <property type="project" value="UniProtKB-KW"/>
</dbReference>
<gene>
    <name evidence="3" type="ORF">B4U79_16970</name>
    <name evidence="2" type="ORF">B4U79_16988</name>
</gene>
<dbReference type="InterPro" id="IPR043504">
    <property type="entry name" value="Peptidase_S1_PA_chymotrypsin"/>
</dbReference>